<sequence>MVPPGAARRTRQHAVTAPAAASAADEAQRRILNRLKRARGQLNAVIDAVESGEDCRTVVTQLSAVSSALDKAGFAIISSAMRDCLADEATAAAPAARGVAPTGGTARDRLTVDELEKLFLTLS</sequence>
<dbReference type="Gene3D" id="1.20.58.1000">
    <property type="entry name" value="Metal-sensitive repressor, helix protomer"/>
    <property type="match status" value="1"/>
</dbReference>
<accession>A0ABP4Z895</accession>
<dbReference type="InterPro" id="IPR038390">
    <property type="entry name" value="Metal_Tscrpt_repr_sf"/>
</dbReference>
<dbReference type="EMBL" id="BAAANK010000006">
    <property type="protein sequence ID" value="GAA1837628.1"/>
    <property type="molecule type" value="Genomic_DNA"/>
</dbReference>
<evidence type="ECO:0000256" key="1">
    <source>
        <dbReference type="ARBA" id="ARBA00005428"/>
    </source>
</evidence>
<name>A0ABP4Z895_9MICO</name>
<reference evidence="5" key="1">
    <citation type="journal article" date="2019" name="Int. J. Syst. Evol. Microbiol.">
        <title>The Global Catalogue of Microorganisms (GCM) 10K type strain sequencing project: providing services to taxonomists for standard genome sequencing and annotation.</title>
        <authorList>
            <consortium name="The Broad Institute Genomics Platform"/>
            <consortium name="The Broad Institute Genome Sequencing Center for Infectious Disease"/>
            <person name="Wu L."/>
            <person name="Ma J."/>
        </authorList>
    </citation>
    <scope>NUCLEOTIDE SEQUENCE [LARGE SCALE GENOMIC DNA]</scope>
    <source>
        <strain evidence="5">JCM 14323</strain>
    </source>
</reference>
<dbReference type="CDD" id="cd10148">
    <property type="entry name" value="CsoR-like_DUF156"/>
    <property type="match status" value="1"/>
</dbReference>
<protein>
    <submittedName>
        <fullName evidence="4">Metal-sensitive transcriptional regulator</fullName>
    </submittedName>
</protein>
<evidence type="ECO:0000313" key="4">
    <source>
        <dbReference type="EMBL" id="GAA1837628.1"/>
    </source>
</evidence>
<proteinExistence type="inferred from homology"/>
<feature type="region of interest" description="Disordered" evidence="3">
    <location>
        <begin position="1"/>
        <end position="22"/>
    </location>
</feature>
<comment type="caution">
    <text evidence="4">The sequence shown here is derived from an EMBL/GenBank/DDBJ whole genome shotgun (WGS) entry which is preliminary data.</text>
</comment>
<evidence type="ECO:0000256" key="3">
    <source>
        <dbReference type="SAM" id="MobiDB-lite"/>
    </source>
</evidence>
<gene>
    <name evidence="4" type="ORF">GCM10009750_23460</name>
</gene>
<dbReference type="Pfam" id="PF02583">
    <property type="entry name" value="Trns_repr_metal"/>
    <property type="match status" value="1"/>
</dbReference>
<dbReference type="PANTHER" id="PTHR33677">
    <property type="entry name" value="TRANSCRIPTIONAL REPRESSOR FRMR-RELATED"/>
    <property type="match status" value="1"/>
</dbReference>
<comment type="similarity">
    <text evidence="1">Belongs to the CsoR family.</text>
</comment>
<evidence type="ECO:0000313" key="5">
    <source>
        <dbReference type="Proteomes" id="UP001501746"/>
    </source>
</evidence>
<keyword evidence="5" id="KW-1185">Reference proteome</keyword>
<dbReference type="InterPro" id="IPR003735">
    <property type="entry name" value="Metal_Tscrpt_repr"/>
</dbReference>
<dbReference type="Proteomes" id="UP001501746">
    <property type="component" value="Unassembled WGS sequence"/>
</dbReference>
<organism evidence="4 5">
    <name type="scientific">Agromyces salentinus</name>
    <dbReference type="NCBI Taxonomy" id="269421"/>
    <lineage>
        <taxon>Bacteria</taxon>
        <taxon>Bacillati</taxon>
        <taxon>Actinomycetota</taxon>
        <taxon>Actinomycetes</taxon>
        <taxon>Micrococcales</taxon>
        <taxon>Microbacteriaceae</taxon>
        <taxon>Agromyces</taxon>
    </lineage>
</organism>
<evidence type="ECO:0000256" key="2">
    <source>
        <dbReference type="ARBA" id="ARBA00023008"/>
    </source>
</evidence>
<dbReference type="PANTHER" id="PTHR33677:SF5">
    <property type="entry name" value="TRANSCRIPTIONAL REPRESSOR FRMR"/>
    <property type="match status" value="1"/>
</dbReference>
<keyword evidence="2" id="KW-0186">Copper</keyword>